<dbReference type="InterPro" id="IPR000653">
    <property type="entry name" value="DegT/StrS_aminotransferase"/>
</dbReference>
<evidence type="ECO:0000256" key="1">
    <source>
        <dbReference type="ARBA" id="ARBA00037999"/>
    </source>
</evidence>
<dbReference type="InterPro" id="IPR015424">
    <property type="entry name" value="PyrdxlP-dep_Trfase"/>
</dbReference>
<dbReference type="InterPro" id="IPR012749">
    <property type="entry name" value="WecE-like"/>
</dbReference>
<name>A0ABP2RXU9_RHILU</name>
<dbReference type="InterPro" id="IPR015421">
    <property type="entry name" value="PyrdxlP-dep_Trfase_major"/>
</dbReference>
<evidence type="ECO:0000313" key="3">
    <source>
        <dbReference type="EMBL" id="EKJ97381.1"/>
    </source>
</evidence>
<dbReference type="CDD" id="cd00616">
    <property type="entry name" value="AHBA_syn"/>
    <property type="match status" value="1"/>
</dbReference>
<protein>
    <submittedName>
        <fullName evidence="3">TDP-4-oxo-6-deoxy-D-glucose transaminase</fullName>
    </submittedName>
</protein>
<dbReference type="NCBIfam" id="TIGR02379">
    <property type="entry name" value="ECA_wecE"/>
    <property type="match status" value="1"/>
</dbReference>
<dbReference type="SUPFAM" id="SSF53383">
    <property type="entry name" value="PLP-dependent transferases"/>
    <property type="match status" value="1"/>
</dbReference>
<keyword evidence="4" id="KW-1185">Reference proteome</keyword>
<dbReference type="PANTHER" id="PTHR30244:SF34">
    <property type="entry name" value="DTDP-4-AMINO-4,6-DIDEOXYGALACTOSE TRANSAMINASE"/>
    <property type="match status" value="1"/>
</dbReference>
<sequence>MDRVNFNVPTPIGKELDYILEVVNNRQLSGNGPFSKRCQEMISATVGGGKVLLTHSCTAALEMAAILSNIGVGDEVIMPSYTFTSTANAFVLRGAMPVFIDVRADTMNMDEGLIEEAITPKTKAICVVHYAGVACDMDVIMEIAEKYNLIVIEDAAQAYHATWRGRPLGSFGHFAALSFHETKNIISGEGGALIVNDAGAWERAEIIWEKGTNRASFYRGEVSKYTWVDLGSSFLPSELIAAFLCAQLENSLDITERRLATWRHYHSNLEKLELQGLLRRPIVPQAASSNGHIYYILCPEGIDRDDTIRRISQKNVAAVIHYIPLHSAPAGIKFGRTSGSMTNTVNLSARLIRLPLHANLTKQQQDDVIGAVSAALA</sequence>
<dbReference type="PANTHER" id="PTHR30244">
    <property type="entry name" value="TRANSAMINASE"/>
    <property type="match status" value="1"/>
</dbReference>
<dbReference type="EMBL" id="AMQQ01000003">
    <property type="protein sequence ID" value="EKJ97381.1"/>
    <property type="molecule type" value="Genomic_DNA"/>
</dbReference>
<evidence type="ECO:0000313" key="4">
    <source>
        <dbReference type="Proteomes" id="UP000017668"/>
    </source>
</evidence>
<gene>
    <name evidence="3" type="ORF">C241_01619</name>
</gene>
<organism evidence="3 4">
    <name type="scientific">Bradyrhizobium lupini HPC(L)</name>
    <dbReference type="NCBI Taxonomy" id="1229491"/>
    <lineage>
        <taxon>Bacteria</taxon>
        <taxon>Pseudomonadati</taxon>
        <taxon>Pseudomonadota</taxon>
        <taxon>Alphaproteobacteria</taxon>
        <taxon>Hyphomicrobiales</taxon>
        <taxon>Nitrobacteraceae</taxon>
        <taxon>Bradyrhizobium</taxon>
    </lineage>
</organism>
<proteinExistence type="inferred from homology"/>
<dbReference type="NCBIfam" id="NF008687">
    <property type="entry name" value="PRK11706.1"/>
    <property type="match status" value="1"/>
</dbReference>
<dbReference type="Pfam" id="PF01041">
    <property type="entry name" value="DegT_DnrJ_EryC1"/>
    <property type="match status" value="1"/>
</dbReference>
<evidence type="ECO:0000256" key="2">
    <source>
        <dbReference type="RuleBase" id="RU004508"/>
    </source>
</evidence>
<dbReference type="RefSeq" id="WP_006697342.1">
    <property type="nucleotide sequence ID" value="NZ_AMQQ01000003.1"/>
</dbReference>
<dbReference type="PIRSF" id="PIRSF000390">
    <property type="entry name" value="PLP_StrS"/>
    <property type="match status" value="1"/>
</dbReference>
<comment type="caution">
    <text evidence="3">The sequence shown here is derived from an EMBL/GenBank/DDBJ whole genome shotgun (WGS) entry which is preliminary data.</text>
</comment>
<keyword evidence="2" id="KW-0663">Pyridoxal phosphate</keyword>
<comment type="similarity">
    <text evidence="1 2">Belongs to the DegT/DnrJ/EryC1 family.</text>
</comment>
<reference evidence="3 4" key="1">
    <citation type="journal article" date="2013" name="Genome Announc.">
        <title>Genome Sequence of Rhizobium lupini HPC(L) Isolated from Saline Desert Soil, Kutch (Gujarat).</title>
        <authorList>
            <person name="Agarwal L."/>
            <person name="Purohit H.J."/>
        </authorList>
    </citation>
    <scope>NUCLEOTIDE SEQUENCE [LARGE SCALE GENOMIC DNA]</scope>
    <source>
        <strain evidence="4">HPC(L)</strain>
    </source>
</reference>
<accession>A0ABP2RXU9</accession>
<dbReference type="Gene3D" id="3.40.640.10">
    <property type="entry name" value="Type I PLP-dependent aspartate aminotransferase-like (Major domain)"/>
    <property type="match status" value="1"/>
</dbReference>
<dbReference type="Proteomes" id="UP000017668">
    <property type="component" value="Unassembled WGS sequence"/>
</dbReference>